<reference evidence="2" key="2">
    <citation type="journal article" date="2010" name="Nature">
        <title>Comparative genomics reveals mobile pathogenicity chromosomes in Fusarium.</title>
        <authorList>
            <person name="Ma L.J."/>
            <person name="van der Does H.C."/>
            <person name="Borkovich K.A."/>
            <person name="Coleman J.J."/>
            <person name="Daboussi M.J."/>
            <person name="Di Pietro A."/>
            <person name="Dufresne M."/>
            <person name="Freitag M."/>
            <person name="Grabherr M."/>
            <person name="Henrissat B."/>
            <person name="Houterman P.M."/>
            <person name="Kang S."/>
            <person name="Shim W.B."/>
            <person name="Woloshuk C."/>
            <person name="Xie X."/>
            <person name="Xu J.R."/>
            <person name="Antoniw J."/>
            <person name="Baker S.E."/>
            <person name="Bluhm B.H."/>
            <person name="Breakspear A."/>
            <person name="Brown D.W."/>
            <person name="Butchko R.A."/>
            <person name="Chapman S."/>
            <person name="Coulson R."/>
            <person name="Coutinho P.M."/>
            <person name="Danchin E.G."/>
            <person name="Diener A."/>
            <person name="Gale L.R."/>
            <person name="Gardiner D.M."/>
            <person name="Goff S."/>
            <person name="Hammond-Kosack K.E."/>
            <person name="Hilburn K."/>
            <person name="Hua-Van A."/>
            <person name="Jonkers W."/>
            <person name="Kazan K."/>
            <person name="Kodira C.D."/>
            <person name="Koehrsen M."/>
            <person name="Kumar L."/>
            <person name="Lee Y.H."/>
            <person name="Li L."/>
            <person name="Manners J.M."/>
            <person name="Miranda-Saavedra D."/>
            <person name="Mukherjee M."/>
            <person name="Park G."/>
            <person name="Park J."/>
            <person name="Park S.Y."/>
            <person name="Proctor R.H."/>
            <person name="Regev A."/>
            <person name="Ruiz-Roldan M.C."/>
            <person name="Sain D."/>
            <person name="Sakthikumar S."/>
            <person name="Sykes S."/>
            <person name="Schwartz D.C."/>
            <person name="Turgeon B.G."/>
            <person name="Wapinski I."/>
            <person name="Yoder O."/>
            <person name="Young S."/>
            <person name="Zeng Q."/>
            <person name="Zhou S."/>
            <person name="Galagan J."/>
            <person name="Cuomo C.A."/>
            <person name="Kistler H.C."/>
            <person name="Rep M."/>
        </authorList>
    </citation>
    <scope>NUCLEOTIDE SEQUENCE [LARGE SCALE GENOMIC DNA]</scope>
    <source>
        <strain evidence="2">4287</strain>
    </source>
</reference>
<evidence type="ECO:0000313" key="2">
    <source>
        <dbReference type="EMBL" id="KNA95270.1"/>
    </source>
</evidence>
<keyword evidence="1" id="KW-0812">Transmembrane</keyword>
<organism evidence="2 3">
    <name type="scientific">Fusarium oxysporum f. sp. lycopersici (strain 4287 / CBS 123668 / FGSC 9935 / NRRL 34936)</name>
    <name type="common">Fusarium vascular wilt of tomato</name>
    <dbReference type="NCBI Taxonomy" id="426428"/>
    <lineage>
        <taxon>Eukaryota</taxon>
        <taxon>Fungi</taxon>
        <taxon>Dikarya</taxon>
        <taxon>Ascomycota</taxon>
        <taxon>Pezizomycotina</taxon>
        <taxon>Sordariomycetes</taxon>
        <taxon>Hypocreomycetidae</taxon>
        <taxon>Hypocreales</taxon>
        <taxon>Nectriaceae</taxon>
        <taxon>Fusarium</taxon>
        <taxon>Fusarium oxysporum species complex</taxon>
    </lineage>
</organism>
<accession>A0A0J9UB20</accession>
<feature type="transmembrane region" description="Helical" evidence="1">
    <location>
        <begin position="43"/>
        <end position="66"/>
    </location>
</feature>
<dbReference type="KEGG" id="fox:FOXG_00914"/>
<name>A0A0J9UB20_FUSO4</name>
<dbReference type="GeneID" id="28943199"/>
<proteinExistence type="predicted"/>
<reference evidence="2" key="1">
    <citation type="submission" date="2007-04" db="EMBL/GenBank/DDBJ databases">
        <authorList>
            <consortium name="The Broad Institute Genome Sequencing Platform"/>
            <person name="Birren B."/>
            <person name="Lander E."/>
            <person name="Galagan J."/>
            <person name="Nusbaum C."/>
            <person name="Devon K."/>
            <person name="Ma L.-J."/>
            <person name="Jaffe D."/>
            <person name="Butler J."/>
            <person name="Alvarez P."/>
            <person name="Gnerre S."/>
            <person name="Grabherr M."/>
            <person name="Kleber M."/>
            <person name="Mauceli E."/>
            <person name="Brockman W."/>
            <person name="MacCallum I.A."/>
            <person name="Young S."/>
            <person name="LaButti K."/>
            <person name="DeCaprio D."/>
            <person name="Crawford M."/>
            <person name="Koehrsen M."/>
            <person name="Engels R."/>
            <person name="Montgomery P."/>
            <person name="Pearson M."/>
            <person name="Howarth C."/>
            <person name="Larson L."/>
            <person name="White J."/>
            <person name="O'Leary S."/>
            <person name="Kodira C."/>
            <person name="Zeng Q."/>
            <person name="Yandava C."/>
            <person name="Alvarado L."/>
            <person name="Kistler C."/>
            <person name="Shim W.-B."/>
            <person name="Kang S."/>
            <person name="Woloshuk C."/>
        </authorList>
    </citation>
    <scope>NUCLEOTIDE SEQUENCE</scope>
    <source>
        <strain evidence="2">4287</strain>
    </source>
</reference>
<dbReference type="VEuPathDB" id="FungiDB:FOXG_00914"/>
<keyword evidence="1" id="KW-1133">Transmembrane helix</keyword>
<dbReference type="EMBL" id="DS231696">
    <property type="protein sequence ID" value="KNA95270.1"/>
    <property type="molecule type" value="Genomic_DNA"/>
</dbReference>
<protein>
    <submittedName>
        <fullName evidence="2">Uncharacterized protein</fullName>
    </submittedName>
</protein>
<evidence type="ECO:0000256" key="1">
    <source>
        <dbReference type="SAM" id="Phobius"/>
    </source>
</evidence>
<feature type="transmembrane region" description="Helical" evidence="1">
    <location>
        <begin position="12"/>
        <end position="31"/>
    </location>
</feature>
<sequence>MVAQQNDLSHMFWHLATAFNFLAIQHFLLNIKSSGTKKRNTRIIPFFSFLATLCIFFFSGSIRLALPVWKESAYPQEDQRQVTVRVKLVDDIDYA</sequence>
<gene>
    <name evidence="2" type="ORF">FOXG_00914</name>
</gene>
<keyword evidence="1" id="KW-0472">Membrane</keyword>
<dbReference type="Proteomes" id="UP000009097">
    <property type="component" value="Unassembled WGS sequence"/>
</dbReference>
<dbReference type="RefSeq" id="XP_018233316.1">
    <property type="nucleotide sequence ID" value="XM_018377566.1"/>
</dbReference>
<dbReference type="AlphaFoldDB" id="A0A0J9UB20"/>
<evidence type="ECO:0000313" key="3">
    <source>
        <dbReference type="Proteomes" id="UP000009097"/>
    </source>
</evidence>